<dbReference type="STRING" id="1715989.NITINOP_2519"/>
<dbReference type="AlphaFoldDB" id="A0A0S4KSR2"/>
<dbReference type="Proteomes" id="UP000066284">
    <property type="component" value="Chromosome 1"/>
</dbReference>
<keyword evidence="1" id="KW-0472">Membrane</keyword>
<reference evidence="3" key="1">
    <citation type="submission" date="2015-09" db="EMBL/GenBank/DDBJ databases">
        <authorList>
            <person name="Daims H."/>
        </authorList>
    </citation>
    <scope>NUCLEOTIDE SEQUENCE [LARGE SCALE GENOMIC DNA]</scope>
</reference>
<evidence type="ECO:0000256" key="1">
    <source>
        <dbReference type="SAM" id="Phobius"/>
    </source>
</evidence>
<proteinExistence type="predicted"/>
<keyword evidence="3" id="KW-1185">Reference proteome</keyword>
<gene>
    <name evidence="2" type="ORF">NITINOP_2519</name>
</gene>
<accession>A0A0S4KSR2</accession>
<organism evidence="2 3">
    <name type="scientific">Candidatus Nitrospira inopinata</name>
    <dbReference type="NCBI Taxonomy" id="1715989"/>
    <lineage>
        <taxon>Bacteria</taxon>
        <taxon>Pseudomonadati</taxon>
        <taxon>Nitrospirota</taxon>
        <taxon>Nitrospiria</taxon>
        <taxon>Nitrospirales</taxon>
        <taxon>Nitrospiraceae</taxon>
        <taxon>Nitrospira</taxon>
    </lineage>
</organism>
<keyword evidence="1" id="KW-0812">Transmembrane</keyword>
<evidence type="ECO:0000313" key="3">
    <source>
        <dbReference type="Proteomes" id="UP000066284"/>
    </source>
</evidence>
<name>A0A0S4KSR2_9BACT</name>
<dbReference type="EMBL" id="LN885086">
    <property type="protein sequence ID" value="CUQ67491.1"/>
    <property type="molecule type" value="Genomic_DNA"/>
</dbReference>
<feature type="transmembrane region" description="Helical" evidence="1">
    <location>
        <begin position="20"/>
        <end position="40"/>
    </location>
</feature>
<sequence length="141" mass="15198">MPYGHGSDNKTHVRPINRTVAGAALGGAIWLAACAAPIEVGRYPNQQRMVGKPVSAVLACAGAPKKTLQEGEMTLLRYYREAPILEESQPTGKSSFATIRHGCWATVIVADDRVIDVHYRFVPPGFDASNDCEAIFDACVP</sequence>
<evidence type="ECO:0000313" key="2">
    <source>
        <dbReference type="EMBL" id="CUQ67491.1"/>
    </source>
</evidence>
<protein>
    <submittedName>
        <fullName evidence="2">Uncharacterized protein</fullName>
    </submittedName>
</protein>
<keyword evidence="1" id="KW-1133">Transmembrane helix</keyword>
<dbReference type="KEGG" id="nio:NITINOP_2519"/>